<dbReference type="Proteomes" id="UP000680020">
    <property type="component" value="Unassembled WGS sequence"/>
</dbReference>
<dbReference type="Gene3D" id="2.20.28.30">
    <property type="entry name" value="RNA polymerase ii, chain L"/>
    <property type="match status" value="1"/>
</dbReference>
<evidence type="ECO:0000313" key="3">
    <source>
        <dbReference type="EMBL" id="MBS7823914.1"/>
    </source>
</evidence>
<evidence type="ECO:0000256" key="1">
    <source>
        <dbReference type="SAM" id="MobiDB-lite"/>
    </source>
</evidence>
<dbReference type="NCBIfam" id="TIGR02605">
    <property type="entry name" value="CxxC_CxxC_SSSS"/>
    <property type="match status" value="1"/>
</dbReference>
<dbReference type="SMART" id="SM00834">
    <property type="entry name" value="CxxC_CXXC_SSSS"/>
    <property type="match status" value="1"/>
</dbReference>
<dbReference type="AlphaFoldDB" id="A0AB35BVZ7"/>
<reference evidence="3" key="1">
    <citation type="submission" date="2021-03" db="EMBL/GenBank/DDBJ databases">
        <title>Identification and antibiotic profiling of Wohlfahrtiimonas chitiniclastica, an underestimated human pathogen.</title>
        <authorList>
            <person name="Kopf A."/>
            <person name="Bunk B."/>
            <person name="Coldewey S."/>
            <person name="Gunzer F."/>
            <person name="Riedel T."/>
            <person name="Schroettner P."/>
        </authorList>
    </citation>
    <scope>NUCLEOTIDE SEQUENCE</scope>
    <source>
        <strain evidence="3">DSM 100917</strain>
    </source>
</reference>
<gene>
    <name evidence="3" type="ORF">J7561_01695</name>
</gene>
<comment type="caution">
    <text evidence="3">The sequence shown here is derived from an EMBL/GenBank/DDBJ whole genome shotgun (WGS) entry which is preliminary data.</text>
</comment>
<feature type="region of interest" description="Disordered" evidence="1">
    <location>
        <begin position="63"/>
        <end position="86"/>
    </location>
</feature>
<evidence type="ECO:0000259" key="2">
    <source>
        <dbReference type="SMART" id="SM00834"/>
    </source>
</evidence>
<organism evidence="3 4">
    <name type="scientific">Wohlfahrtiimonas chitiniclastica</name>
    <dbReference type="NCBI Taxonomy" id="400946"/>
    <lineage>
        <taxon>Bacteria</taxon>
        <taxon>Pseudomonadati</taxon>
        <taxon>Pseudomonadota</taxon>
        <taxon>Gammaproteobacteria</taxon>
        <taxon>Cardiobacteriales</taxon>
        <taxon>Ignatzschineriaceae</taxon>
        <taxon>Wohlfahrtiimonas</taxon>
    </lineage>
</organism>
<feature type="domain" description="Putative regulatory protein FmdB zinc ribbon" evidence="2">
    <location>
        <begin position="1"/>
        <end position="42"/>
    </location>
</feature>
<dbReference type="EMBL" id="JAGIBU010000001">
    <property type="protein sequence ID" value="MBS7823914.1"/>
    <property type="molecule type" value="Genomic_DNA"/>
</dbReference>
<dbReference type="RefSeq" id="WP_008314554.1">
    <property type="nucleotide sequence ID" value="NZ_CP115969.1"/>
</dbReference>
<accession>A0AB35BVZ7</accession>
<dbReference type="PANTHER" id="PTHR34404:SF2">
    <property type="entry name" value="CONSERVED SERINE RICH PROTEIN"/>
    <property type="match status" value="1"/>
</dbReference>
<evidence type="ECO:0000313" key="4">
    <source>
        <dbReference type="Proteomes" id="UP000680020"/>
    </source>
</evidence>
<proteinExistence type="predicted"/>
<name>A0AB35BVZ7_9GAMM</name>
<dbReference type="GeneID" id="58263011"/>
<dbReference type="Pfam" id="PF09723">
    <property type="entry name" value="Zn_ribbon_8"/>
    <property type="match status" value="1"/>
</dbReference>
<protein>
    <submittedName>
        <fullName evidence="3">Zinc ribbon domain-containing protein</fullName>
    </submittedName>
</protein>
<dbReference type="InterPro" id="IPR013429">
    <property type="entry name" value="Regulatory_FmdB_Zinc_ribbon"/>
</dbReference>
<dbReference type="PANTHER" id="PTHR34404">
    <property type="entry name" value="REGULATORY PROTEIN, FMDB FAMILY"/>
    <property type="match status" value="1"/>
</dbReference>
<sequence length="86" mass="9524">MPIYQYKCDNCGHEFEALQKISADPLTECPECKAPRLAKQVTAPNFRLKGSGWYETDFKSSNQKNLASQDSGSSAHQCGSSCSHKH</sequence>